<evidence type="ECO:0000256" key="6">
    <source>
        <dbReference type="RuleBase" id="RU004003"/>
    </source>
</evidence>
<evidence type="ECO:0000313" key="10">
    <source>
        <dbReference type="EMBL" id="SDM66170.1"/>
    </source>
</evidence>
<dbReference type="InterPro" id="IPR004845">
    <property type="entry name" value="T2SS_GspD_CS"/>
</dbReference>
<accession>A0A1G9V244</accession>
<keyword evidence="4" id="KW-0472">Membrane</keyword>
<dbReference type="PANTHER" id="PTHR30332:SF17">
    <property type="entry name" value="TYPE IV PILIATION SYSTEM PROTEIN DR_0774-RELATED"/>
    <property type="match status" value="1"/>
</dbReference>
<comment type="subcellular location">
    <subcellularLocation>
        <location evidence="7">Cell outer membrane</location>
    </subcellularLocation>
    <subcellularLocation>
        <location evidence="1">Membrane</location>
    </subcellularLocation>
</comment>
<dbReference type="AlphaFoldDB" id="A0A1G9V244"/>
<dbReference type="PANTHER" id="PTHR30332">
    <property type="entry name" value="PROBABLE GENERAL SECRETION PATHWAY PROTEIN D"/>
    <property type="match status" value="1"/>
</dbReference>
<dbReference type="Pfam" id="PF03958">
    <property type="entry name" value="Secretin_N"/>
    <property type="match status" value="1"/>
</dbReference>
<reference evidence="10 11" key="1">
    <citation type="submission" date="2016-10" db="EMBL/GenBank/DDBJ databases">
        <authorList>
            <person name="de Groot N.N."/>
        </authorList>
    </citation>
    <scope>NUCLEOTIDE SEQUENCE [LARGE SCALE GENOMIC DNA]</scope>
    <source>
        <strain evidence="10 11">DSM 16981</strain>
    </source>
</reference>
<dbReference type="PROSITE" id="PS00875">
    <property type="entry name" value="T2SP_D"/>
    <property type="match status" value="1"/>
</dbReference>
<evidence type="ECO:0000256" key="8">
    <source>
        <dbReference type="SAM" id="SignalP"/>
    </source>
</evidence>
<evidence type="ECO:0000256" key="2">
    <source>
        <dbReference type="ARBA" id="ARBA00022448"/>
    </source>
</evidence>
<feature type="chain" id="PRO_5039450125" evidence="8">
    <location>
        <begin position="22"/>
        <end position="369"/>
    </location>
</feature>
<dbReference type="Gene3D" id="3.30.1370.130">
    <property type="match status" value="1"/>
</dbReference>
<keyword evidence="3 8" id="KW-0732">Signal</keyword>
<evidence type="ECO:0000259" key="9">
    <source>
        <dbReference type="SMART" id="SM00965"/>
    </source>
</evidence>
<dbReference type="GO" id="GO:0009306">
    <property type="term" value="P:protein secretion"/>
    <property type="evidence" value="ECO:0007669"/>
    <property type="project" value="InterPro"/>
</dbReference>
<dbReference type="RefSeq" id="WP_091649581.1">
    <property type="nucleotide sequence ID" value="NZ_FNHQ01000011.1"/>
</dbReference>
<dbReference type="InterPro" id="IPR005644">
    <property type="entry name" value="NolW-like"/>
</dbReference>
<dbReference type="STRING" id="349095.SAMN05660299_01304"/>
<dbReference type="GO" id="GO:0015627">
    <property type="term" value="C:type II protein secretion system complex"/>
    <property type="evidence" value="ECO:0007669"/>
    <property type="project" value="TreeGrafter"/>
</dbReference>
<keyword evidence="2 7" id="KW-0813">Transport</keyword>
<evidence type="ECO:0000256" key="1">
    <source>
        <dbReference type="ARBA" id="ARBA00004370"/>
    </source>
</evidence>
<dbReference type="Gene3D" id="3.30.1370.120">
    <property type="match status" value="1"/>
</dbReference>
<dbReference type="PRINTS" id="PR00811">
    <property type="entry name" value="BCTERIALGSPD"/>
</dbReference>
<evidence type="ECO:0000256" key="3">
    <source>
        <dbReference type="ARBA" id="ARBA00022729"/>
    </source>
</evidence>
<dbReference type="InterPro" id="IPR011662">
    <property type="entry name" value="Secretin/TonB_short_N"/>
</dbReference>
<evidence type="ECO:0000313" key="11">
    <source>
        <dbReference type="Proteomes" id="UP000199309"/>
    </source>
</evidence>
<dbReference type="EMBL" id="FNHQ01000011">
    <property type="protein sequence ID" value="SDM66170.1"/>
    <property type="molecule type" value="Genomic_DNA"/>
</dbReference>
<dbReference type="OrthoDB" id="9779724at2"/>
<evidence type="ECO:0000256" key="7">
    <source>
        <dbReference type="RuleBase" id="RU004004"/>
    </source>
</evidence>
<feature type="domain" description="Secretin/TonB short N-terminal" evidence="9">
    <location>
        <begin position="46"/>
        <end position="94"/>
    </location>
</feature>
<protein>
    <submittedName>
        <fullName evidence="10">Protein transport protein HofQ</fullName>
    </submittedName>
</protein>
<dbReference type="Proteomes" id="UP000199309">
    <property type="component" value="Unassembled WGS sequence"/>
</dbReference>
<sequence length="369" mass="40942">MLKKIIWANLIFLSGIMQIHASTICIDVHDVPVRSVVEGLARSGGLNLIVDDTVQGNITMYLSDVTVEEALTAIASSQNLYYDKSGYIYMITAGRKTEGGKELRTFDLAYASAEEARKAAQAIISDSHIRCYEETNSLVIRGNSRELAAVQNLLKKIDIPPRQVNVEVEIAALNQEAIKELGLNWDWRNAEGGPGHENSFAYTAQIHALETQGKAKILAKPHMMASNGRMAKILIGDRIPILTEHLQNGQMTTTTDYTDAGIKLIYTPWIHDDGSITAHIQAEVSTPVLVTELKAYRFMTRQAETQVRIEQGKTLVIGGLIDKEDIENFRKIPILSSLPFIGRLFRSQYTSSKETEIVIMVKAEIVKDG</sequence>
<dbReference type="InterPro" id="IPR050810">
    <property type="entry name" value="Bact_Secretion_Sys_Channel"/>
</dbReference>
<keyword evidence="5" id="KW-0998">Cell outer membrane</keyword>
<dbReference type="InterPro" id="IPR001775">
    <property type="entry name" value="GspD/PilQ"/>
</dbReference>
<dbReference type="InterPro" id="IPR038591">
    <property type="entry name" value="NolW-like_sf"/>
</dbReference>
<dbReference type="InterPro" id="IPR004846">
    <property type="entry name" value="T2SS/T3SS_dom"/>
</dbReference>
<organism evidence="10 11">
    <name type="scientific">Megasphaera paucivorans</name>
    <dbReference type="NCBI Taxonomy" id="349095"/>
    <lineage>
        <taxon>Bacteria</taxon>
        <taxon>Bacillati</taxon>
        <taxon>Bacillota</taxon>
        <taxon>Negativicutes</taxon>
        <taxon>Veillonellales</taxon>
        <taxon>Veillonellaceae</taxon>
        <taxon>Megasphaera</taxon>
    </lineage>
</organism>
<gene>
    <name evidence="10" type="ORF">SAMN05660299_01304</name>
</gene>
<comment type="similarity">
    <text evidence="6">Belongs to the bacterial secretin family.</text>
</comment>
<name>A0A1G9V244_9FIRM</name>
<dbReference type="GO" id="GO:0009279">
    <property type="term" value="C:cell outer membrane"/>
    <property type="evidence" value="ECO:0007669"/>
    <property type="project" value="UniProtKB-SubCell"/>
</dbReference>
<dbReference type="Pfam" id="PF00263">
    <property type="entry name" value="Secretin"/>
    <property type="match status" value="1"/>
</dbReference>
<evidence type="ECO:0000256" key="5">
    <source>
        <dbReference type="ARBA" id="ARBA00023237"/>
    </source>
</evidence>
<keyword evidence="11" id="KW-1185">Reference proteome</keyword>
<evidence type="ECO:0000256" key="4">
    <source>
        <dbReference type="ARBA" id="ARBA00023136"/>
    </source>
</evidence>
<feature type="signal peptide" evidence="8">
    <location>
        <begin position="1"/>
        <end position="21"/>
    </location>
</feature>
<dbReference type="SMART" id="SM00965">
    <property type="entry name" value="STN"/>
    <property type="match status" value="1"/>
</dbReference>
<proteinExistence type="inferred from homology"/>